<accession>G3B9J2</accession>
<dbReference type="GeneID" id="18250435"/>
<evidence type="ECO:0000313" key="2">
    <source>
        <dbReference type="Proteomes" id="UP000000707"/>
    </source>
</evidence>
<organism evidence="2">
    <name type="scientific">Candida tenuis (strain ATCC 10573 / BCRC 21748 / CBS 615 / JCM 9827 / NBRC 10315 / NRRL Y-1498 / VKM Y-70)</name>
    <name type="common">Yeast</name>
    <name type="synonym">Yamadazyma tenuis</name>
    <dbReference type="NCBI Taxonomy" id="590646"/>
    <lineage>
        <taxon>Eukaryota</taxon>
        <taxon>Fungi</taxon>
        <taxon>Dikarya</taxon>
        <taxon>Ascomycota</taxon>
        <taxon>Saccharomycotina</taxon>
        <taxon>Pichiomycetes</taxon>
        <taxon>Debaryomycetaceae</taxon>
        <taxon>Yamadazyma</taxon>
    </lineage>
</organism>
<keyword evidence="2" id="KW-1185">Reference proteome</keyword>
<dbReference type="EMBL" id="GL996527">
    <property type="protein sequence ID" value="EGV61901.1"/>
    <property type="molecule type" value="Genomic_DNA"/>
</dbReference>
<dbReference type="AlphaFoldDB" id="G3B9J2"/>
<protein>
    <submittedName>
        <fullName evidence="1">Uncharacterized protein</fullName>
    </submittedName>
</protein>
<dbReference type="HOGENOM" id="CLU_762898_0_0_1"/>
<dbReference type="KEGG" id="cten:18250435"/>
<name>G3B9J2_CANTC</name>
<dbReference type="Proteomes" id="UP000000707">
    <property type="component" value="Unassembled WGS sequence"/>
</dbReference>
<reference evidence="1 2" key="1">
    <citation type="journal article" date="2011" name="Proc. Natl. Acad. Sci. U.S.A.">
        <title>Comparative genomics of xylose-fermenting fungi for enhanced biofuel production.</title>
        <authorList>
            <person name="Wohlbach D.J."/>
            <person name="Kuo A."/>
            <person name="Sato T.K."/>
            <person name="Potts K.M."/>
            <person name="Salamov A.A."/>
            <person name="LaButti K.M."/>
            <person name="Sun H."/>
            <person name="Clum A."/>
            <person name="Pangilinan J.L."/>
            <person name="Lindquist E.A."/>
            <person name="Lucas S."/>
            <person name="Lapidus A."/>
            <person name="Jin M."/>
            <person name="Gunawan C."/>
            <person name="Balan V."/>
            <person name="Dale B.E."/>
            <person name="Jeffries T.W."/>
            <person name="Zinkel R."/>
            <person name="Barry K.W."/>
            <person name="Grigoriev I.V."/>
            <person name="Gasch A.P."/>
        </authorList>
    </citation>
    <scope>NUCLEOTIDE SEQUENCE [LARGE SCALE GENOMIC DNA]</scope>
    <source>
        <strain evidence="2">ATCC 10573 / BCRC 21748 / CBS 615 / JCM 9827 / NBRC 10315 / NRRL Y-1498 / VKM Y-70</strain>
    </source>
</reference>
<sequence length="363" mass="40858">MKTNYLLDDLRSLGGYLERQNTIQQMKDASSTPISKLRPAVLLPDNPKFILSDFIGDFDEEVEFGRNLLPINADVWEFTGFSMPFEDETRDNITFDLDFGDQSKEESNTTIYLDPFDIDPSVIETSTPGPRTPISTPETVPAEGPKKRRFALIEDSEMVLGDEDYIEFIKNYEPLMKIGMLKFRRPKVSHFEQQFHGAEDLLFPTTPQTPEVARHVHDTTNAGISGLVSGYNTDNEFTYEDTDVFDLSFPEINISEVRSSSQGNIVVPSLEDISHSRELSNETRRFYNHLLNVDRDSLGVSPYEGKRISFSSVCPTRCPKSLVAKSLFSILELATNSVIGIECPSSLNLSATNIITVVIEQVM</sequence>
<proteinExistence type="predicted"/>
<gene>
    <name evidence="1" type="ORF">CANTEDRAFT_94778</name>
</gene>
<evidence type="ECO:0000313" key="1">
    <source>
        <dbReference type="EMBL" id="EGV61901.1"/>
    </source>
</evidence>